<feature type="region of interest" description="Disordered" evidence="1">
    <location>
        <begin position="542"/>
        <end position="852"/>
    </location>
</feature>
<feature type="region of interest" description="Disordered" evidence="1">
    <location>
        <begin position="200"/>
        <end position="231"/>
    </location>
</feature>
<accession>A0ABP1E6U0</accession>
<feature type="compositionally biased region" description="Low complexity" evidence="1">
    <location>
        <begin position="783"/>
        <end position="806"/>
    </location>
</feature>
<keyword evidence="2" id="KW-0812">Transmembrane</keyword>
<feature type="region of interest" description="Disordered" evidence="1">
    <location>
        <begin position="426"/>
        <end position="494"/>
    </location>
</feature>
<feature type="compositionally biased region" description="Low complexity" evidence="1">
    <location>
        <begin position="698"/>
        <end position="712"/>
    </location>
</feature>
<protein>
    <submittedName>
        <fullName evidence="3">Uncharacterized protein</fullName>
    </submittedName>
</protein>
<sequence length="889" mass="92595">MAEVQPTQALPSWLTLSSAVVTDPNGVVFTSFTTLTLPLTYYGPSIPLGTDGAWTYGGLTSPPSTPPTPTPTLTATATPSLSSSSIPSITSFSSPSDSSSSSITSTQSSVTSSSPLPSPTANGSRGISAAVLGAILGSVLGFLLLVLLAFIIFLLCRHKRRRGPDGQSSSFWNRSTTVPGDEANRATPIWTGWEIVEPGASRTHAEEGPRTPGEGSPRGSGEEADPFLTRRSIHSGTVADEMAQTKTGTDTLVSLPAAAVVGGGATRSSPPRAGGHIVPPDVLNRMMSDYEEENTPPPGIRLVEPSPPAAEYSPLLPPPRLDPDGLNTTDLRPPRGSAGSLHSHAQSIGSQKSLGSFEFDPQEGAELLTARRVRVGEPGTPRTISTLPSTDPEAGTSPSRNTLGLNNLGGRLGRLSWFRRMSSAGPAAHSDSQLVIPAVDPYTRTPPRSHSRRDSRSRPSSWRPLSADAETEHATTPTGNRNSQRESGLGFGLNASRPISSVSARSGTSGNTVYHDALSTPASDNFDVPSTVAVAGTPMVTTFSESQGSSSTPRAGGGGAYSSVPTDPPPYESDSTRSDPTEVDILDIPAPSPASPFSSSRPAFPPGLVALPTPRTWRDSYSSNNSPVTASSSTGIDIDVLEDEPPRAQQGWRSLAGGAGEGGIRDGRRTTFGTPVVVHQQSHTSDEASLHSMRSHLSPNASRSPAGSAPASHHTLTGSNSSRPSAHSHSRTGSSGLSLSHSSSVSDFDRRRARRGTSDAGEVASPPLSAVFGGRSGRGSMGMTGSPPSSRPASPLSPLSPRSLVPHSIMHDVSPSSSRTPLLAGDAQDGTVRSSTRTNDTNTNSSMTTALTDPITGAVLHFPSLPWRSTLERDRERSWPEGPGPDDMW</sequence>
<feature type="compositionally biased region" description="Low complexity" evidence="1">
    <location>
        <begin position="71"/>
        <end position="121"/>
    </location>
</feature>
<feature type="compositionally biased region" description="Polar residues" evidence="1">
    <location>
        <begin position="343"/>
        <end position="354"/>
    </location>
</feature>
<feature type="compositionally biased region" description="Basic and acidic residues" evidence="1">
    <location>
        <begin position="870"/>
        <end position="879"/>
    </location>
</feature>
<feature type="region of interest" description="Disordered" evidence="1">
    <location>
        <begin position="161"/>
        <end position="184"/>
    </location>
</feature>
<name>A0ABP1E6U0_9APHY</name>
<feature type="compositionally biased region" description="Low complexity" evidence="1">
    <location>
        <begin position="831"/>
        <end position="849"/>
    </location>
</feature>
<proteinExistence type="predicted"/>
<feature type="compositionally biased region" description="Low complexity" evidence="1">
    <location>
        <begin position="719"/>
        <end position="746"/>
    </location>
</feature>
<feature type="region of interest" description="Disordered" evidence="1">
    <location>
        <begin position="370"/>
        <end position="407"/>
    </location>
</feature>
<evidence type="ECO:0000256" key="1">
    <source>
        <dbReference type="SAM" id="MobiDB-lite"/>
    </source>
</evidence>
<feature type="compositionally biased region" description="Polar residues" evidence="1">
    <location>
        <begin position="474"/>
        <end position="486"/>
    </location>
</feature>
<feature type="region of interest" description="Disordered" evidence="1">
    <location>
        <begin position="289"/>
        <end position="357"/>
    </location>
</feature>
<dbReference type="Proteomes" id="UP001497453">
    <property type="component" value="Chromosome 9"/>
</dbReference>
<dbReference type="EMBL" id="OZ037952">
    <property type="protein sequence ID" value="CAL1715775.1"/>
    <property type="molecule type" value="Genomic_DNA"/>
</dbReference>
<keyword evidence="2" id="KW-1133">Transmembrane helix</keyword>
<reference evidence="4" key="1">
    <citation type="submission" date="2024-04" db="EMBL/GenBank/DDBJ databases">
        <authorList>
            <person name="Shaw F."/>
            <person name="Minotto A."/>
        </authorList>
    </citation>
    <scope>NUCLEOTIDE SEQUENCE [LARGE SCALE GENOMIC DNA]</scope>
</reference>
<feature type="region of interest" description="Disordered" evidence="1">
    <location>
        <begin position="867"/>
        <end position="889"/>
    </location>
</feature>
<evidence type="ECO:0000256" key="2">
    <source>
        <dbReference type="SAM" id="Phobius"/>
    </source>
</evidence>
<evidence type="ECO:0000313" key="3">
    <source>
        <dbReference type="EMBL" id="CAL1715775.1"/>
    </source>
</evidence>
<evidence type="ECO:0000313" key="4">
    <source>
        <dbReference type="Proteomes" id="UP001497453"/>
    </source>
</evidence>
<feature type="transmembrane region" description="Helical" evidence="2">
    <location>
        <begin position="127"/>
        <end position="155"/>
    </location>
</feature>
<keyword evidence="4" id="KW-1185">Reference proteome</keyword>
<feature type="compositionally biased region" description="Low complexity" evidence="1">
    <location>
        <begin position="210"/>
        <end position="219"/>
    </location>
</feature>
<feature type="compositionally biased region" description="Polar residues" evidence="1">
    <location>
        <begin position="166"/>
        <end position="178"/>
    </location>
</feature>
<feature type="region of interest" description="Disordered" evidence="1">
    <location>
        <begin position="57"/>
        <end position="123"/>
    </location>
</feature>
<feature type="compositionally biased region" description="Low complexity" evidence="1">
    <location>
        <begin position="620"/>
        <end position="634"/>
    </location>
</feature>
<organism evidence="3 4">
    <name type="scientific">Somion occarium</name>
    <dbReference type="NCBI Taxonomy" id="3059160"/>
    <lineage>
        <taxon>Eukaryota</taxon>
        <taxon>Fungi</taxon>
        <taxon>Dikarya</taxon>
        <taxon>Basidiomycota</taxon>
        <taxon>Agaricomycotina</taxon>
        <taxon>Agaricomycetes</taxon>
        <taxon>Polyporales</taxon>
        <taxon>Cerrenaceae</taxon>
        <taxon>Somion</taxon>
    </lineage>
</organism>
<gene>
    <name evidence="3" type="ORF">GFSPODELE1_LOCUS10423</name>
</gene>
<feature type="compositionally biased region" description="Polar residues" evidence="1">
    <location>
        <begin position="542"/>
        <end position="553"/>
    </location>
</feature>
<keyword evidence="2" id="KW-0472">Membrane</keyword>